<evidence type="ECO:0000256" key="9">
    <source>
        <dbReference type="ARBA" id="ARBA00023170"/>
    </source>
</evidence>
<feature type="domain" description="G-protein coupled receptors family 1 profile" evidence="15">
    <location>
        <begin position="112"/>
        <end position="408"/>
    </location>
</feature>
<evidence type="ECO:0000256" key="11">
    <source>
        <dbReference type="ARBA" id="ARBA00023224"/>
    </source>
</evidence>
<proteinExistence type="inferred from homology"/>
<evidence type="ECO:0000259" key="15">
    <source>
        <dbReference type="PROSITE" id="PS50262"/>
    </source>
</evidence>
<dbReference type="PRINTS" id="PR01822">
    <property type="entry name" value="CCYSTOKININR"/>
</dbReference>
<comment type="subcellular location">
    <subcellularLocation>
        <location evidence="1">Cell membrane</location>
        <topology evidence="1">Multi-pass membrane protein</topology>
    </subcellularLocation>
</comment>
<keyword evidence="5 13" id="KW-0297">G-protein coupled receptor</keyword>
<keyword evidence="4 14" id="KW-1133">Transmembrane helix</keyword>
<protein>
    <submittedName>
        <fullName evidence="17">Cholecystokinin receptor type A-like</fullName>
    </submittedName>
</protein>
<evidence type="ECO:0000256" key="7">
    <source>
        <dbReference type="ARBA" id="ARBA00023139"/>
    </source>
</evidence>
<comment type="similarity">
    <text evidence="13">Belongs to the G-protein coupled receptor 1 family.</text>
</comment>
<accession>A0ABM0M3X4</accession>
<evidence type="ECO:0000256" key="2">
    <source>
        <dbReference type="ARBA" id="ARBA00022475"/>
    </source>
</evidence>
<dbReference type="InterPro" id="IPR017452">
    <property type="entry name" value="GPCR_Rhodpsn_7TM"/>
</dbReference>
<dbReference type="PROSITE" id="PS50262">
    <property type="entry name" value="G_PROTEIN_RECEP_F1_2"/>
    <property type="match status" value="1"/>
</dbReference>
<keyword evidence="3 13" id="KW-0812">Transmembrane</keyword>
<dbReference type="SUPFAM" id="SSF81321">
    <property type="entry name" value="Family A G protein-coupled receptor-like"/>
    <property type="match status" value="1"/>
</dbReference>
<feature type="transmembrane region" description="Helical" evidence="14">
    <location>
        <begin position="133"/>
        <end position="158"/>
    </location>
</feature>
<dbReference type="PANTHER" id="PTHR24238:SF75">
    <property type="entry name" value="CHOLECYSTOKININ-LIKE RECEPTOR AT 17D1-RELATED"/>
    <property type="match status" value="1"/>
</dbReference>
<evidence type="ECO:0000256" key="12">
    <source>
        <dbReference type="ARBA" id="ARBA00023288"/>
    </source>
</evidence>
<dbReference type="InterPro" id="IPR009126">
    <property type="entry name" value="Cholcskin_rcpt"/>
</dbReference>
<keyword evidence="12" id="KW-0449">Lipoprotein</keyword>
<keyword evidence="7" id="KW-0564">Palmitate</keyword>
<evidence type="ECO:0000256" key="13">
    <source>
        <dbReference type="RuleBase" id="RU000688"/>
    </source>
</evidence>
<dbReference type="PROSITE" id="PS00237">
    <property type="entry name" value="G_PROTEIN_RECEP_F1_1"/>
    <property type="match status" value="1"/>
</dbReference>
<reference evidence="17" key="1">
    <citation type="submission" date="2025-08" db="UniProtKB">
        <authorList>
            <consortium name="RefSeq"/>
        </authorList>
    </citation>
    <scope>IDENTIFICATION</scope>
    <source>
        <tissue evidence="17">Testes</tissue>
    </source>
</reference>
<evidence type="ECO:0000256" key="3">
    <source>
        <dbReference type="ARBA" id="ARBA00022692"/>
    </source>
</evidence>
<keyword evidence="2" id="KW-1003">Cell membrane</keyword>
<feature type="transmembrane region" description="Helical" evidence="14">
    <location>
        <begin position="212"/>
        <end position="234"/>
    </location>
</feature>
<evidence type="ECO:0000313" key="16">
    <source>
        <dbReference type="Proteomes" id="UP000694865"/>
    </source>
</evidence>
<dbReference type="Gene3D" id="1.20.1070.10">
    <property type="entry name" value="Rhodopsin 7-helix transmembrane proteins"/>
    <property type="match status" value="1"/>
</dbReference>
<evidence type="ECO:0000256" key="5">
    <source>
        <dbReference type="ARBA" id="ARBA00023040"/>
    </source>
</evidence>
<feature type="transmembrane region" description="Helical" evidence="14">
    <location>
        <begin position="349"/>
        <end position="376"/>
    </location>
</feature>
<organism evidence="16 17">
    <name type="scientific">Saccoglossus kowalevskii</name>
    <name type="common">Acorn worm</name>
    <dbReference type="NCBI Taxonomy" id="10224"/>
    <lineage>
        <taxon>Eukaryota</taxon>
        <taxon>Metazoa</taxon>
        <taxon>Hemichordata</taxon>
        <taxon>Enteropneusta</taxon>
        <taxon>Harrimaniidae</taxon>
        <taxon>Saccoglossus</taxon>
    </lineage>
</organism>
<evidence type="ECO:0000256" key="6">
    <source>
        <dbReference type="ARBA" id="ARBA00023136"/>
    </source>
</evidence>
<evidence type="ECO:0000256" key="4">
    <source>
        <dbReference type="ARBA" id="ARBA00022989"/>
    </source>
</evidence>
<feature type="transmembrane region" description="Helical" evidence="14">
    <location>
        <begin position="170"/>
        <end position="191"/>
    </location>
</feature>
<dbReference type="Proteomes" id="UP000694865">
    <property type="component" value="Unplaced"/>
</dbReference>
<keyword evidence="16" id="KW-1185">Reference proteome</keyword>
<sequence>MLQSGFINTYGADHTAMLRKTGVEAMLYSNASKTVQYTGGHGYTVCNETEREWGAETLKKVCNFTLFDIPDSNTAMNGTFINGTELGSYLPQMDAKLSAILYSLIFLLAIVGNVLVIVTLIQNRRMRTVTNLFLFSLALSDLLFALFCMPSTIIGAILQNFIFGAGFCKVIVYCQALSVFVSVWTLVAISIERHFAICQPLSSRRWQTKSHAYKTITAVWFIGIILFIPSAYFANLEQFAENRYRCNDFWPSPAAYQFYVTFLLFILMIAPLFVMTVAYSLVIKDLWRGMQNEKKDVFIEYRQTGAPEEGSFKMNNTTGSFKLNSIKKASRHRKRILRNSASNAAKRKVVGMLIVIVAVFFVCWTPLWCLNIWYVYDMHSAMMTLTPVQAAVLKLIAHISTCINPIIYCFMLKKFRQGFLEVFTCCREKRDGCNNTRSSTYKLINLN</sequence>
<dbReference type="PRINTS" id="PR00237">
    <property type="entry name" value="GPCRRHODOPSN"/>
</dbReference>
<name>A0ABM0M3X4_SACKO</name>
<feature type="transmembrane region" description="Helical" evidence="14">
    <location>
        <begin position="254"/>
        <end position="282"/>
    </location>
</feature>
<evidence type="ECO:0000256" key="14">
    <source>
        <dbReference type="SAM" id="Phobius"/>
    </source>
</evidence>
<dbReference type="PANTHER" id="PTHR24238">
    <property type="entry name" value="G-PROTEIN COUPLED RECEPTOR"/>
    <property type="match status" value="1"/>
</dbReference>
<feature type="transmembrane region" description="Helical" evidence="14">
    <location>
        <begin position="99"/>
        <end position="121"/>
    </location>
</feature>
<dbReference type="InterPro" id="IPR000276">
    <property type="entry name" value="GPCR_Rhodpsn"/>
</dbReference>
<evidence type="ECO:0000256" key="8">
    <source>
        <dbReference type="ARBA" id="ARBA00023157"/>
    </source>
</evidence>
<evidence type="ECO:0000256" key="1">
    <source>
        <dbReference type="ARBA" id="ARBA00004651"/>
    </source>
</evidence>
<evidence type="ECO:0000256" key="10">
    <source>
        <dbReference type="ARBA" id="ARBA00023180"/>
    </source>
</evidence>
<keyword evidence="9 13" id="KW-0675">Receptor</keyword>
<dbReference type="SMART" id="SM01381">
    <property type="entry name" value="7TM_GPCR_Srsx"/>
    <property type="match status" value="1"/>
</dbReference>
<keyword evidence="8" id="KW-1015">Disulfide bond</keyword>
<keyword evidence="6 14" id="KW-0472">Membrane</keyword>
<dbReference type="RefSeq" id="XP_006814715.1">
    <property type="nucleotide sequence ID" value="XM_006814652.1"/>
</dbReference>
<evidence type="ECO:0000313" key="17">
    <source>
        <dbReference type="RefSeq" id="XP_006814715.1"/>
    </source>
</evidence>
<gene>
    <name evidence="17" type="primary">LOC102805535</name>
</gene>
<dbReference type="Pfam" id="PF00001">
    <property type="entry name" value="7tm_1"/>
    <property type="match status" value="1"/>
</dbReference>
<keyword evidence="10" id="KW-0325">Glycoprotein</keyword>
<dbReference type="GeneID" id="102805535"/>
<keyword evidence="11 13" id="KW-0807">Transducer</keyword>
<feature type="transmembrane region" description="Helical" evidence="14">
    <location>
        <begin position="388"/>
        <end position="410"/>
    </location>
</feature>